<feature type="region of interest" description="Disordered" evidence="1">
    <location>
        <begin position="1"/>
        <end position="21"/>
    </location>
</feature>
<gene>
    <name evidence="3" type="ORF">CEY15_08180</name>
</gene>
<dbReference type="PROSITE" id="PS50234">
    <property type="entry name" value="VWFA"/>
    <property type="match status" value="1"/>
</dbReference>
<dbReference type="SUPFAM" id="SSF53300">
    <property type="entry name" value="vWA-like"/>
    <property type="match status" value="1"/>
</dbReference>
<evidence type="ECO:0000313" key="3">
    <source>
        <dbReference type="EMBL" id="PAY23545.1"/>
    </source>
</evidence>
<reference evidence="4" key="1">
    <citation type="submission" date="2017-09" db="EMBL/GenBank/DDBJ databases">
        <authorList>
            <person name="Zhang Y."/>
            <person name="Huang X."/>
            <person name="Liu J."/>
            <person name="Lu L."/>
            <person name="Peng K."/>
        </authorList>
    </citation>
    <scope>NUCLEOTIDE SEQUENCE [LARGE SCALE GENOMIC DNA]</scope>
    <source>
        <strain evidence="4">S-XJ-1</strain>
    </source>
</reference>
<evidence type="ECO:0000313" key="4">
    <source>
        <dbReference type="Proteomes" id="UP000218810"/>
    </source>
</evidence>
<evidence type="ECO:0000259" key="2">
    <source>
        <dbReference type="PROSITE" id="PS50234"/>
    </source>
</evidence>
<comment type="caution">
    <text evidence="3">The sequence shown here is derived from an EMBL/GenBank/DDBJ whole genome shotgun (WGS) entry which is preliminary data.</text>
</comment>
<accession>A0A2A2WQX4</accession>
<dbReference type="SMART" id="SM00327">
    <property type="entry name" value="VWA"/>
    <property type="match status" value="1"/>
</dbReference>
<sequence length="576" mass="60127">MRPAPPARDGRPNRYGRSRTRSSRVAACAAVALALGLSACGSPGDDGPTENIDAALSTGVPTVLVVDASASMLIDDAPGPRIDAAKAAADGLIGVLPDDAVLGLVTYGTSTDDAPGSQEAGCRDVTTLAEPAPIGVDEHRGTLSQQVDALDPSGYTPIAESLRQAAGLLPEGDSAVIVISDGEDSCGDPPCEAAAKLREQNPRLRISTVGFKTATPELACIARTTDGLFVTADDADQLATRLMAARDIDGNSAVLTPTGLGGIDLGTHYNDIVGTHPDFPAQSAGTADGEDTIITYVDCDYLFDSSGTVIEIRPHDGRTVDGLAVGDQVSRAVELYGEPVEATDGTARLFAASREAGTAWKITADGDRISRIVLCRCLPGTGASSAAGSGSGATHRSTTISGQTEIVVYNPYLDDGSLAPGFGELDGEVDAWGCGPMDEDLFRCGRMYTDGSIYFCSTDGSTAWCPSRHSTGELEFTRHARVQILDGSYDPRSGTEPVPVYVDLTNGDRCWFHVQLGNIRMDATERFLCPGEQWLWEPAGGKVFANTTGTWTALKAPGSSSAPFEKVTVARAVFID</sequence>
<protein>
    <recommendedName>
        <fullName evidence="2">VWFA domain-containing protein</fullName>
    </recommendedName>
</protein>
<dbReference type="AlphaFoldDB" id="A0A2A2WQX4"/>
<dbReference type="Pfam" id="PF13519">
    <property type="entry name" value="VWA_2"/>
    <property type="match status" value="1"/>
</dbReference>
<keyword evidence="4" id="KW-1185">Reference proteome</keyword>
<organism evidence="3 4">
    <name type="scientific">Dietzia natronolimnaea</name>
    <dbReference type="NCBI Taxonomy" id="161920"/>
    <lineage>
        <taxon>Bacteria</taxon>
        <taxon>Bacillati</taxon>
        <taxon>Actinomycetota</taxon>
        <taxon>Actinomycetes</taxon>
        <taxon>Mycobacteriales</taxon>
        <taxon>Dietziaceae</taxon>
        <taxon>Dietzia</taxon>
    </lineage>
</organism>
<dbReference type="EMBL" id="NTGA01000014">
    <property type="protein sequence ID" value="PAY23545.1"/>
    <property type="molecule type" value="Genomic_DNA"/>
</dbReference>
<dbReference type="InterPro" id="IPR002035">
    <property type="entry name" value="VWF_A"/>
</dbReference>
<proteinExistence type="predicted"/>
<dbReference type="Gene3D" id="3.40.50.410">
    <property type="entry name" value="von Willebrand factor, type A domain"/>
    <property type="match status" value="1"/>
</dbReference>
<dbReference type="InterPro" id="IPR036465">
    <property type="entry name" value="vWFA_dom_sf"/>
</dbReference>
<name>A0A2A2WQX4_9ACTN</name>
<dbReference type="RefSeq" id="WP_095718006.1">
    <property type="nucleotide sequence ID" value="NZ_NTGA01000014.1"/>
</dbReference>
<feature type="domain" description="VWFA" evidence="2">
    <location>
        <begin position="61"/>
        <end position="248"/>
    </location>
</feature>
<evidence type="ECO:0000256" key="1">
    <source>
        <dbReference type="SAM" id="MobiDB-lite"/>
    </source>
</evidence>
<dbReference type="Proteomes" id="UP000218810">
    <property type="component" value="Unassembled WGS sequence"/>
</dbReference>
<dbReference type="OrthoDB" id="4318225at2"/>